<dbReference type="EMBL" id="FTOU01000028">
    <property type="protein sequence ID" value="SIT16497.1"/>
    <property type="molecule type" value="Genomic_DNA"/>
</dbReference>
<organism evidence="1 2">
    <name type="scientific">Paracoccus saliphilus</name>
    <dbReference type="NCBI Taxonomy" id="405559"/>
    <lineage>
        <taxon>Bacteria</taxon>
        <taxon>Pseudomonadati</taxon>
        <taxon>Pseudomonadota</taxon>
        <taxon>Alphaproteobacteria</taxon>
        <taxon>Rhodobacterales</taxon>
        <taxon>Paracoccaceae</taxon>
        <taxon>Paracoccus</taxon>
    </lineage>
</organism>
<comment type="caution">
    <text evidence="1">The sequence shown here is derived from an EMBL/GenBank/DDBJ whole genome shotgun (WGS) entry which is preliminary data.</text>
</comment>
<accession>A0AA46A7P5</accession>
<protein>
    <submittedName>
        <fullName evidence="1">Uncharacterized protein</fullName>
    </submittedName>
</protein>
<sequence>MLGVAASRSVAVEQMVLLQSSTLVWIVGFRTELAR</sequence>
<proteinExistence type="predicted"/>
<evidence type="ECO:0000313" key="2">
    <source>
        <dbReference type="Proteomes" id="UP000186216"/>
    </source>
</evidence>
<gene>
    <name evidence="1" type="ORF">SAMN05421772_12831</name>
</gene>
<dbReference type="Proteomes" id="UP000186216">
    <property type="component" value="Unassembled WGS sequence"/>
</dbReference>
<evidence type="ECO:0000313" key="1">
    <source>
        <dbReference type="EMBL" id="SIT16497.1"/>
    </source>
</evidence>
<name>A0AA46A7P5_9RHOB</name>
<dbReference type="AlphaFoldDB" id="A0AA46A7P5"/>
<reference evidence="1 2" key="1">
    <citation type="submission" date="2017-01" db="EMBL/GenBank/DDBJ databases">
        <authorList>
            <person name="Varghese N."/>
            <person name="Submissions S."/>
        </authorList>
    </citation>
    <scope>NUCLEOTIDE SEQUENCE [LARGE SCALE GENOMIC DNA]</scope>
    <source>
        <strain evidence="1 2">DSM 18447</strain>
    </source>
</reference>